<feature type="domain" description="Domain of unknown function DB" evidence="2">
    <location>
        <begin position="44"/>
        <end position="137"/>
    </location>
</feature>
<reference evidence="5" key="1">
    <citation type="submission" date="2017-02" db="UniProtKB">
        <authorList>
            <consortium name="WormBaseParasite"/>
        </authorList>
    </citation>
    <scope>IDENTIFICATION</scope>
</reference>
<dbReference type="WBParaSite" id="TCLT_0000045101-mRNA-1">
    <property type="protein sequence ID" value="TCLT_0000045101-mRNA-1"/>
    <property type="gene ID" value="TCLT_0000045101"/>
</dbReference>
<keyword evidence="1" id="KW-0732">Signal</keyword>
<dbReference type="Proteomes" id="UP000276776">
    <property type="component" value="Unassembled WGS sequence"/>
</dbReference>
<dbReference type="AlphaFoldDB" id="A0A0N5CK66"/>
<sequence length="143" mass="16258">MSILLQFVFGLACLAALNTALVTCYNVRPEIVKAAEASLQFMECCEKAIGSHFCTQSLCNFDKIKPYQVLMDSFICKKKVRPIWDCASQKKDHTSCCSNRNVEPSCLSLCNGTKKVDWRTTKPISCLQYFKEIVECFVEDRFT</sequence>
<dbReference type="PANTHER" id="PTHR46705">
    <property type="entry name" value="PROTEIN CBG09805"/>
    <property type="match status" value="1"/>
</dbReference>
<dbReference type="OMA" id="HNPNING"/>
<dbReference type="InterPro" id="IPR002602">
    <property type="entry name" value="DB"/>
</dbReference>
<gene>
    <name evidence="3" type="ORF">TCLT_LOCUS452</name>
</gene>
<dbReference type="OrthoDB" id="5872752at2759"/>
<reference evidence="3 4" key="2">
    <citation type="submission" date="2018-11" db="EMBL/GenBank/DDBJ databases">
        <authorList>
            <consortium name="Pathogen Informatics"/>
        </authorList>
    </citation>
    <scope>NUCLEOTIDE SEQUENCE [LARGE SCALE GENOMIC DNA]</scope>
</reference>
<feature type="chain" id="PRO_5043126179" evidence="1">
    <location>
        <begin position="21"/>
        <end position="143"/>
    </location>
</feature>
<evidence type="ECO:0000313" key="4">
    <source>
        <dbReference type="Proteomes" id="UP000276776"/>
    </source>
</evidence>
<dbReference type="PANTHER" id="PTHR46705:SF2">
    <property type="entry name" value="DOMAIN OF UNKNOWN FUNCTION DB DOMAIN-CONTAINING PROTEIN"/>
    <property type="match status" value="1"/>
</dbReference>
<feature type="signal peptide" evidence="1">
    <location>
        <begin position="1"/>
        <end position="20"/>
    </location>
</feature>
<proteinExistence type="predicted"/>
<accession>A0A0N5CK66</accession>
<keyword evidence="4" id="KW-1185">Reference proteome</keyword>
<organism evidence="5">
    <name type="scientific">Thelazia callipaeda</name>
    <name type="common">Oriental eyeworm</name>
    <name type="synonym">Parasitic nematode</name>
    <dbReference type="NCBI Taxonomy" id="103827"/>
    <lineage>
        <taxon>Eukaryota</taxon>
        <taxon>Metazoa</taxon>
        <taxon>Ecdysozoa</taxon>
        <taxon>Nematoda</taxon>
        <taxon>Chromadorea</taxon>
        <taxon>Rhabditida</taxon>
        <taxon>Spirurina</taxon>
        <taxon>Spiruromorpha</taxon>
        <taxon>Thelazioidea</taxon>
        <taxon>Thelaziidae</taxon>
        <taxon>Thelazia</taxon>
    </lineage>
</organism>
<evidence type="ECO:0000256" key="1">
    <source>
        <dbReference type="SAM" id="SignalP"/>
    </source>
</evidence>
<evidence type="ECO:0000313" key="5">
    <source>
        <dbReference type="WBParaSite" id="TCLT_0000045101-mRNA-1"/>
    </source>
</evidence>
<evidence type="ECO:0000313" key="3">
    <source>
        <dbReference type="EMBL" id="VDM95427.1"/>
    </source>
</evidence>
<dbReference type="Pfam" id="PF01682">
    <property type="entry name" value="DB"/>
    <property type="match status" value="1"/>
</dbReference>
<dbReference type="STRING" id="103827.A0A0N5CK66"/>
<protein>
    <submittedName>
        <fullName evidence="5">DB domain-containing protein</fullName>
    </submittedName>
</protein>
<dbReference type="EMBL" id="UYYF01000032">
    <property type="protein sequence ID" value="VDM95427.1"/>
    <property type="molecule type" value="Genomic_DNA"/>
</dbReference>
<evidence type="ECO:0000259" key="2">
    <source>
        <dbReference type="Pfam" id="PF01682"/>
    </source>
</evidence>
<name>A0A0N5CK66_THECL</name>